<dbReference type="EMBL" id="PKPP01000144">
    <property type="protein sequence ID" value="PWA97098.1"/>
    <property type="molecule type" value="Genomic_DNA"/>
</dbReference>
<proteinExistence type="predicted"/>
<comment type="caution">
    <text evidence="1">The sequence shown here is derived from an EMBL/GenBank/DDBJ whole genome shotgun (WGS) entry which is preliminary data.</text>
</comment>
<protein>
    <submittedName>
        <fullName evidence="1">Eukaryotic translation initiation factor 3 subunit A</fullName>
    </submittedName>
</protein>
<dbReference type="STRING" id="35608.A0A2U1QGI9"/>
<sequence length="51" mass="6466">MKAEREERHSQVLKPRKEERVIKRKMLYYLKTEEERLNRLREEEEAHKREG</sequence>
<keyword evidence="2" id="KW-1185">Reference proteome</keyword>
<organism evidence="1 2">
    <name type="scientific">Artemisia annua</name>
    <name type="common">Sweet wormwood</name>
    <dbReference type="NCBI Taxonomy" id="35608"/>
    <lineage>
        <taxon>Eukaryota</taxon>
        <taxon>Viridiplantae</taxon>
        <taxon>Streptophyta</taxon>
        <taxon>Embryophyta</taxon>
        <taxon>Tracheophyta</taxon>
        <taxon>Spermatophyta</taxon>
        <taxon>Magnoliopsida</taxon>
        <taxon>eudicotyledons</taxon>
        <taxon>Gunneridae</taxon>
        <taxon>Pentapetalae</taxon>
        <taxon>asterids</taxon>
        <taxon>campanulids</taxon>
        <taxon>Asterales</taxon>
        <taxon>Asteraceae</taxon>
        <taxon>Asteroideae</taxon>
        <taxon>Anthemideae</taxon>
        <taxon>Artemisiinae</taxon>
        <taxon>Artemisia</taxon>
    </lineage>
</organism>
<dbReference type="AlphaFoldDB" id="A0A2U1QGI9"/>
<dbReference type="GO" id="GO:0003743">
    <property type="term" value="F:translation initiation factor activity"/>
    <property type="evidence" value="ECO:0007669"/>
    <property type="project" value="UniProtKB-KW"/>
</dbReference>
<name>A0A2U1QGI9_ARTAN</name>
<gene>
    <name evidence="1" type="ORF">CTI12_AA032590</name>
</gene>
<keyword evidence="1" id="KW-0396">Initiation factor</keyword>
<keyword evidence="1" id="KW-0648">Protein biosynthesis</keyword>
<evidence type="ECO:0000313" key="2">
    <source>
        <dbReference type="Proteomes" id="UP000245207"/>
    </source>
</evidence>
<reference evidence="1 2" key="1">
    <citation type="journal article" date="2018" name="Mol. Plant">
        <title>The genome of Artemisia annua provides insight into the evolution of Asteraceae family and artemisinin biosynthesis.</title>
        <authorList>
            <person name="Shen Q."/>
            <person name="Zhang L."/>
            <person name="Liao Z."/>
            <person name="Wang S."/>
            <person name="Yan T."/>
            <person name="Shi P."/>
            <person name="Liu M."/>
            <person name="Fu X."/>
            <person name="Pan Q."/>
            <person name="Wang Y."/>
            <person name="Lv Z."/>
            <person name="Lu X."/>
            <person name="Zhang F."/>
            <person name="Jiang W."/>
            <person name="Ma Y."/>
            <person name="Chen M."/>
            <person name="Hao X."/>
            <person name="Li L."/>
            <person name="Tang Y."/>
            <person name="Lv G."/>
            <person name="Zhou Y."/>
            <person name="Sun X."/>
            <person name="Brodelius P.E."/>
            <person name="Rose J.K.C."/>
            <person name="Tang K."/>
        </authorList>
    </citation>
    <scope>NUCLEOTIDE SEQUENCE [LARGE SCALE GENOMIC DNA]</scope>
    <source>
        <strain evidence="2">cv. Huhao1</strain>
        <tissue evidence="1">Leaf</tissue>
    </source>
</reference>
<dbReference type="Proteomes" id="UP000245207">
    <property type="component" value="Unassembled WGS sequence"/>
</dbReference>
<evidence type="ECO:0000313" key="1">
    <source>
        <dbReference type="EMBL" id="PWA97098.1"/>
    </source>
</evidence>
<accession>A0A2U1QGI9</accession>